<feature type="region of interest" description="Disordered" evidence="1">
    <location>
        <begin position="1"/>
        <end position="40"/>
    </location>
</feature>
<feature type="non-terminal residue" evidence="2">
    <location>
        <position position="477"/>
    </location>
</feature>
<feature type="non-terminal residue" evidence="2">
    <location>
        <position position="1"/>
    </location>
</feature>
<proteinExistence type="predicted"/>
<dbReference type="Proteomes" id="UP001497497">
    <property type="component" value="Unassembled WGS sequence"/>
</dbReference>
<name>A0AAV2I0C3_LYMST</name>
<sequence length="477" mass="50917">DISCVSPSSALDSEAPFGPVPVDLESPPTSSPGSAPTAHLLARRHSCVSARTEAADISGVPPSVAGDGTDREKFKDAYLSSLCLTQRSPRPRGLPVLKTRISQFEMLTRSTPPRLDLAGQGAVGVNTSGSGTDIGDRGLIQESHNRGQPSVNKRANDVTVITSDRSNRGDSDRVIQDSSSVDNVIQGSSSVDNVIQGSSSVDCLENLTPKVRGYRAKNKNLPDLIVKNKIIDNVDSPSTPGVVYPQASPSPSEIYPQASSSPSGVYPQGSSCPATPSPCCFANPTDSSVRRNPPGYRPPVPPKPKLPAWLKKKLFAKVETRHWTHSEQEASMTRVKPGLRQPPISHPGHVLLRSFSAPVHDQSLHFSPSGHTPLVDFESTGSCVTPRGTDPHAVADGVDVDTSVCGTLPGSLMEQPQLSLDSPTRFRVKDFRVPSSAISKAYTEEEKAFIQESLRQSGSRRVRSQSLESSVVMVEPG</sequence>
<feature type="region of interest" description="Disordered" evidence="1">
    <location>
        <begin position="244"/>
        <end position="269"/>
    </location>
</feature>
<evidence type="ECO:0000313" key="2">
    <source>
        <dbReference type="EMBL" id="CAL1537709.1"/>
    </source>
</evidence>
<feature type="region of interest" description="Disordered" evidence="1">
    <location>
        <begin position="126"/>
        <end position="155"/>
    </location>
</feature>
<dbReference type="EMBL" id="CAXITT010000272">
    <property type="protein sequence ID" value="CAL1537709.1"/>
    <property type="molecule type" value="Genomic_DNA"/>
</dbReference>
<feature type="compositionally biased region" description="Polar residues" evidence="1">
    <location>
        <begin position="1"/>
        <end position="11"/>
    </location>
</feature>
<reference evidence="2 3" key="1">
    <citation type="submission" date="2024-04" db="EMBL/GenBank/DDBJ databases">
        <authorList>
            <consortium name="Genoscope - CEA"/>
            <person name="William W."/>
        </authorList>
    </citation>
    <scope>NUCLEOTIDE SEQUENCE [LARGE SCALE GENOMIC DNA]</scope>
</reference>
<accession>A0AAV2I0C3</accession>
<feature type="compositionally biased region" description="Low complexity" evidence="1">
    <location>
        <begin position="26"/>
        <end position="38"/>
    </location>
</feature>
<keyword evidence="3" id="KW-1185">Reference proteome</keyword>
<feature type="region of interest" description="Disordered" evidence="1">
    <location>
        <begin position="455"/>
        <end position="477"/>
    </location>
</feature>
<protein>
    <submittedName>
        <fullName evidence="2">Uncharacterized protein</fullName>
    </submittedName>
</protein>
<feature type="compositionally biased region" description="Polar residues" evidence="1">
    <location>
        <begin position="247"/>
        <end position="269"/>
    </location>
</feature>
<feature type="compositionally biased region" description="Polar residues" evidence="1">
    <location>
        <begin position="146"/>
        <end position="155"/>
    </location>
</feature>
<feature type="region of interest" description="Disordered" evidence="1">
    <location>
        <begin position="51"/>
        <end position="70"/>
    </location>
</feature>
<organism evidence="2 3">
    <name type="scientific">Lymnaea stagnalis</name>
    <name type="common">Great pond snail</name>
    <name type="synonym">Helix stagnalis</name>
    <dbReference type="NCBI Taxonomy" id="6523"/>
    <lineage>
        <taxon>Eukaryota</taxon>
        <taxon>Metazoa</taxon>
        <taxon>Spiralia</taxon>
        <taxon>Lophotrochozoa</taxon>
        <taxon>Mollusca</taxon>
        <taxon>Gastropoda</taxon>
        <taxon>Heterobranchia</taxon>
        <taxon>Euthyneura</taxon>
        <taxon>Panpulmonata</taxon>
        <taxon>Hygrophila</taxon>
        <taxon>Lymnaeoidea</taxon>
        <taxon>Lymnaeidae</taxon>
        <taxon>Lymnaea</taxon>
    </lineage>
</organism>
<evidence type="ECO:0000256" key="1">
    <source>
        <dbReference type="SAM" id="MobiDB-lite"/>
    </source>
</evidence>
<gene>
    <name evidence="2" type="ORF">GSLYS_00011611001</name>
</gene>
<comment type="caution">
    <text evidence="2">The sequence shown here is derived from an EMBL/GenBank/DDBJ whole genome shotgun (WGS) entry which is preliminary data.</text>
</comment>
<dbReference type="AlphaFoldDB" id="A0AAV2I0C3"/>
<evidence type="ECO:0000313" key="3">
    <source>
        <dbReference type="Proteomes" id="UP001497497"/>
    </source>
</evidence>